<evidence type="ECO:0000256" key="3">
    <source>
        <dbReference type="ARBA" id="ARBA00022679"/>
    </source>
</evidence>
<feature type="domain" description="MannoseP isomerase/GMP-like beta-helix" evidence="9">
    <location>
        <begin position="291"/>
        <end position="347"/>
    </location>
</feature>
<dbReference type="Gene3D" id="3.90.550.10">
    <property type="entry name" value="Spore Coat Polysaccharide Biosynthesis Protein SpsA, Chain A"/>
    <property type="match status" value="1"/>
</dbReference>
<dbReference type="InterPro" id="IPR051161">
    <property type="entry name" value="Mannose-6P_isomerase_type2"/>
</dbReference>
<dbReference type="Pfam" id="PF22640">
    <property type="entry name" value="ManC_GMP_beta-helix"/>
    <property type="match status" value="1"/>
</dbReference>
<evidence type="ECO:0000256" key="4">
    <source>
        <dbReference type="ARBA" id="ARBA00022695"/>
    </source>
</evidence>
<evidence type="ECO:0000256" key="6">
    <source>
        <dbReference type="ARBA" id="ARBA00023134"/>
    </source>
</evidence>
<dbReference type="Proteomes" id="UP000248326">
    <property type="component" value="Unassembled WGS sequence"/>
</dbReference>
<dbReference type="InterPro" id="IPR054566">
    <property type="entry name" value="ManC/GMP-like_b-helix"/>
</dbReference>
<dbReference type="Pfam" id="PF00483">
    <property type="entry name" value="NTP_transferase"/>
    <property type="match status" value="1"/>
</dbReference>
<dbReference type="AlphaFoldDB" id="A0A318SDP2"/>
<dbReference type="FunFam" id="3.90.550.10:FF:000046">
    <property type="entry name" value="Mannose-1-phosphate guanylyltransferase (GDP)"/>
    <property type="match status" value="1"/>
</dbReference>
<dbReference type="GO" id="GO:0016853">
    <property type="term" value="F:isomerase activity"/>
    <property type="evidence" value="ECO:0007669"/>
    <property type="project" value="UniProtKB-KW"/>
</dbReference>
<dbReference type="GO" id="GO:0004475">
    <property type="term" value="F:mannose-1-phosphate guanylyltransferase (GTP) activity"/>
    <property type="evidence" value="ECO:0007669"/>
    <property type="project" value="UniProtKB-EC"/>
</dbReference>
<comment type="catalytic activity">
    <reaction evidence="7">
        <text>alpha-D-mannose 1-phosphate + GTP + H(+) = GDP-alpha-D-mannose + diphosphate</text>
        <dbReference type="Rhea" id="RHEA:15229"/>
        <dbReference type="ChEBI" id="CHEBI:15378"/>
        <dbReference type="ChEBI" id="CHEBI:33019"/>
        <dbReference type="ChEBI" id="CHEBI:37565"/>
        <dbReference type="ChEBI" id="CHEBI:57527"/>
        <dbReference type="ChEBI" id="CHEBI:58409"/>
        <dbReference type="EC" id="2.7.7.13"/>
    </reaction>
</comment>
<dbReference type="InterPro" id="IPR049577">
    <property type="entry name" value="GMPP_N"/>
</dbReference>
<keyword evidence="11" id="KW-1185">Reference proteome</keyword>
<evidence type="ECO:0000256" key="2">
    <source>
        <dbReference type="ARBA" id="ARBA00012387"/>
    </source>
</evidence>
<dbReference type="RefSeq" id="WP_245900595.1">
    <property type="nucleotide sequence ID" value="NZ_QJSX01000002.1"/>
</dbReference>
<keyword evidence="5" id="KW-0547">Nucleotide-binding</keyword>
<evidence type="ECO:0000259" key="8">
    <source>
        <dbReference type="Pfam" id="PF00483"/>
    </source>
</evidence>
<keyword evidence="3 10" id="KW-0808">Transferase</keyword>
<proteinExistence type="inferred from homology"/>
<comment type="caution">
    <text evidence="10">The sequence shown here is derived from an EMBL/GenBank/DDBJ whole genome shotgun (WGS) entry which is preliminary data.</text>
</comment>
<dbReference type="EMBL" id="QJSX01000002">
    <property type="protein sequence ID" value="PYE55658.1"/>
    <property type="molecule type" value="Genomic_DNA"/>
</dbReference>
<accession>A0A318SDP2</accession>
<sequence length="357" mass="39440">MTRAFYPVILAGGSGERFWPLSRKNKPKQFLSLDGSGKSLLQATAERLADPVYQLERVHVVTGSEYRAQVLDQLPELPAENLIVEPIGRDTAPAVLYAALRIAREDPTAVMGVFASDHRIGDLDLFRRVILRAREAAENFGSLVTLGITPTFPSTGYGYVQRGELALDGDIPIYSASRFVEKPNRATAETYLESGLYSWNSGMFVWTVEAILEAFRAYQPVLYDTLADAVQERGGVKKVFPHLQKISIDYAILEQAQNVQVIPAQFDWDDLGDWNALERLLGGTAANVTVGRHLGLDTDGAILYTSNGNGLVATIGLEDVVVVQTPEVTLVVRKDRTQDIKKVVQQLKAHPELERFV</sequence>
<keyword evidence="10" id="KW-0413">Isomerase</keyword>
<evidence type="ECO:0000313" key="10">
    <source>
        <dbReference type="EMBL" id="PYE55658.1"/>
    </source>
</evidence>
<evidence type="ECO:0000256" key="7">
    <source>
        <dbReference type="ARBA" id="ARBA00047343"/>
    </source>
</evidence>
<dbReference type="EC" id="2.7.7.13" evidence="2"/>
<reference evidence="10 11" key="1">
    <citation type="submission" date="2018-06" db="EMBL/GenBank/DDBJ databases">
        <title>Genomic Encyclopedia of Type Strains, Phase IV (KMG-IV): sequencing the most valuable type-strain genomes for metagenomic binning, comparative biology and taxonomic classification.</title>
        <authorList>
            <person name="Goeker M."/>
        </authorList>
    </citation>
    <scope>NUCLEOTIDE SEQUENCE [LARGE SCALE GENOMIC DNA]</scope>
    <source>
        <strain evidence="10 11">DSM 18048</strain>
    </source>
</reference>
<keyword evidence="6" id="KW-0342">GTP-binding</keyword>
<protein>
    <recommendedName>
        <fullName evidence="2">mannose-1-phosphate guanylyltransferase</fullName>
        <ecNumber evidence="2">2.7.7.13</ecNumber>
    </recommendedName>
</protein>
<dbReference type="InterPro" id="IPR029044">
    <property type="entry name" value="Nucleotide-diphossugar_trans"/>
</dbReference>
<keyword evidence="4 10" id="KW-0548">Nucleotidyltransferase</keyword>
<dbReference type="GO" id="GO:0005525">
    <property type="term" value="F:GTP binding"/>
    <property type="evidence" value="ECO:0007669"/>
    <property type="project" value="UniProtKB-KW"/>
</dbReference>
<dbReference type="InterPro" id="IPR005835">
    <property type="entry name" value="NTP_transferase_dom"/>
</dbReference>
<evidence type="ECO:0000256" key="5">
    <source>
        <dbReference type="ARBA" id="ARBA00022741"/>
    </source>
</evidence>
<organism evidence="10 11">
    <name type="scientific">Deinococcus yavapaiensis KR-236</name>
    <dbReference type="NCBI Taxonomy" id="694435"/>
    <lineage>
        <taxon>Bacteria</taxon>
        <taxon>Thermotogati</taxon>
        <taxon>Deinococcota</taxon>
        <taxon>Deinococci</taxon>
        <taxon>Deinococcales</taxon>
        <taxon>Deinococcaceae</taxon>
        <taxon>Deinococcus</taxon>
    </lineage>
</organism>
<dbReference type="PANTHER" id="PTHR46390">
    <property type="entry name" value="MANNOSE-1-PHOSPHATE GUANYLYLTRANSFERASE"/>
    <property type="match status" value="1"/>
</dbReference>
<evidence type="ECO:0000259" key="9">
    <source>
        <dbReference type="Pfam" id="PF22640"/>
    </source>
</evidence>
<comment type="similarity">
    <text evidence="1">Belongs to the mannose-6-phosphate isomerase type 2 family.</text>
</comment>
<gene>
    <name evidence="10" type="ORF">DES52_10221</name>
</gene>
<dbReference type="SUPFAM" id="SSF53448">
    <property type="entry name" value="Nucleotide-diphospho-sugar transferases"/>
    <property type="match status" value="1"/>
</dbReference>
<name>A0A318SDP2_9DEIO</name>
<evidence type="ECO:0000313" key="11">
    <source>
        <dbReference type="Proteomes" id="UP000248326"/>
    </source>
</evidence>
<dbReference type="PANTHER" id="PTHR46390:SF1">
    <property type="entry name" value="MANNOSE-1-PHOSPHATE GUANYLYLTRANSFERASE"/>
    <property type="match status" value="1"/>
</dbReference>
<dbReference type="GO" id="GO:0009298">
    <property type="term" value="P:GDP-mannose biosynthetic process"/>
    <property type="evidence" value="ECO:0007669"/>
    <property type="project" value="TreeGrafter"/>
</dbReference>
<evidence type="ECO:0000256" key="1">
    <source>
        <dbReference type="ARBA" id="ARBA00006115"/>
    </source>
</evidence>
<feature type="domain" description="Nucleotidyl transferase" evidence="8">
    <location>
        <begin position="7"/>
        <end position="278"/>
    </location>
</feature>
<dbReference type="SUPFAM" id="SSF159283">
    <property type="entry name" value="Guanosine diphospho-D-mannose pyrophosphorylase/mannose-6-phosphate isomerase linker domain"/>
    <property type="match status" value="1"/>
</dbReference>
<dbReference type="CDD" id="cd02509">
    <property type="entry name" value="GDP-M1P_Guanylyltransferase"/>
    <property type="match status" value="1"/>
</dbReference>